<evidence type="ECO:0000313" key="6">
    <source>
        <dbReference type="EMBL" id="CEF98377.1"/>
    </source>
</evidence>
<evidence type="ECO:0000313" key="7">
    <source>
        <dbReference type="Proteomes" id="UP000009170"/>
    </source>
</evidence>
<reference evidence="7" key="1">
    <citation type="journal article" date="2006" name="Proc. Natl. Acad. Sci. U.S.A.">
        <title>Genome analysis of the smallest free-living eukaryote Ostreococcus tauri unveils many unique features.</title>
        <authorList>
            <person name="Derelle E."/>
            <person name="Ferraz C."/>
            <person name="Rombauts S."/>
            <person name="Rouze P."/>
            <person name="Worden A.Z."/>
            <person name="Robbens S."/>
            <person name="Partensky F."/>
            <person name="Degroeve S."/>
            <person name="Echeynie S."/>
            <person name="Cooke R."/>
            <person name="Saeys Y."/>
            <person name="Wuyts J."/>
            <person name="Jabbari K."/>
            <person name="Bowler C."/>
            <person name="Panaud O."/>
            <person name="Piegu B."/>
            <person name="Ball S.G."/>
            <person name="Ral J.-P."/>
            <person name="Bouget F.-Y."/>
            <person name="Piganeau G."/>
            <person name="De Baets B."/>
            <person name="Picard A."/>
            <person name="Delseny M."/>
            <person name="Demaille J."/>
            <person name="Van de Peer Y."/>
            <person name="Moreau H."/>
        </authorList>
    </citation>
    <scope>NUCLEOTIDE SEQUENCE [LARGE SCALE GENOMIC DNA]</scope>
    <source>
        <strain evidence="7">OTTH 0595 / CCAP 157/2 / RCC745</strain>
    </source>
</reference>
<proteinExistence type="predicted"/>
<evidence type="ECO:0000259" key="5">
    <source>
        <dbReference type="PROSITE" id="PS50023"/>
    </source>
</evidence>
<evidence type="ECO:0000256" key="2">
    <source>
        <dbReference type="ARBA" id="ARBA00022833"/>
    </source>
</evidence>
<dbReference type="InParanoid" id="A0A090M6U6"/>
<feature type="compositionally biased region" description="Low complexity" evidence="4">
    <location>
        <begin position="20"/>
        <end position="33"/>
    </location>
</feature>
<organism evidence="6 7">
    <name type="scientific">Ostreococcus tauri</name>
    <name type="common">Marine green alga</name>
    <dbReference type="NCBI Taxonomy" id="70448"/>
    <lineage>
        <taxon>Eukaryota</taxon>
        <taxon>Viridiplantae</taxon>
        <taxon>Chlorophyta</taxon>
        <taxon>Mamiellophyceae</taxon>
        <taxon>Mamiellales</taxon>
        <taxon>Bathycoccaceae</taxon>
        <taxon>Ostreococcus</taxon>
    </lineage>
</organism>
<keyword evidence="1 3" id="KW-0479">Metal-binding</keyword>
<sequence length="500" mass="53972">MGAEHSTAPASSSSTERTVGRAAMAAAASASRARVVRRGDAGVDDAHVVDSTEDALERVRWARARAGALDDGFLRPAPSARGEGAETVNDEALARALQAEEDAAAERADNGSAVGTASGGEGDANACAGCGCGFSGLELALGGTVGALGRRWHAKCLRCDDCGEALSGRFGGEFCVAGKPGGRRQVYHKRCYQQRHRPRCDVCAEFIAASADGYIHFETTPYWGEMTCTRHATDGTPRCDGCRRYEKRGIENEYVTLPDDRKLCMHCVQTVVVDTQDAEPLYRDVLDFFSELGLSALGPGAAELPPLYMCTQDVINHVDEEEAWHRGRTSQVRGMCVSHVETISTVYRQPTWRQANTGSIFDLLGHLDVVEHRIPRSTSQKVTAILVLSCLPRMLAGSILAHECMHMYLRLNGYPHLEPVVEEGLCQLFALLWVERQTIAPGSSSDDAAFGAYVASQIREDPSDVYGVGARRAIAANESHGLREVLSTVKRTGTFPVSQP</sequence>
<evidence type="ECO:0000256" key="1">
    <source>
        <dbReference type="ARBA" id="ARBA00022723"/>
    </source>
</evidence>
<dbReference type="KEGG" id="ota:OT_ostta06g02520"/>
<evidence type="ECO:0000256" key="3">
    <source>
        <dbReference type="PROSITE-ProRule" id="PRU00125"/>
    </source>
</evidence>
<dbReference type="InterPro" id="IPR022087">
    <property type="entry name" value="DA1-like_dom"/>
</dbReference>
<feature type="compositionally biased region" description="Polar residues" evidence="4">
    <location>
        <begin position="8"/>
        <end position="17"/>
    </location>
</feature>
<dbReference type="Proteomes" id="UP000009170">
    <property type="component" value="Unassembled WGS sequence"/>
</dbReference>
<dbReference type="OrthoDB" id="25414at2759"/>
<dbReference type="InterPro" id="IPR001781">
    <property type="entry name" value="Znf_LIM"/>
</dbReference>
<dbReference type="PROSITE" id="PS50023">
    <property type="entry name" value="LIM_DOMAIN_2"/>
    <property type="match status" value="1"/>
</dbReference>
<feature type="domain" description="LIM zinc-binding" evidence="5">
    <location>
        <begin position="125"/>
        <end position="198"/>
    </location>
</feature>
<dbReference type="Gene3D" id="2.10.110.10">
    <property type="entry name" value="Cysteine Rich Protein"/>
    <property type="match status" value="1"/>
</dbReference>
<dbReference type="InterPro" id="IPR045218">
    <property type="entry name" value="DA1-like"/>
</dbReference>
<dbReference type="EMBL" id="CAID01000006">
    <property type="protein sequence ID" value="CEF98377.1"/>
    <property type="molecule type" value="Genomic_DNA"/>
</dbReference>
<keyword evidence="7" id="KW-1185">Reference proteome</keyword>
<dbReference type="FunCoup" id="A0A090M6U6">
    <property type="interactions" value="136"/>
</dbReference>
<accession>A0A090M6U6</accession>
<dbReference type="RefSeq" id="XP_022839232.1">
    <property type="nucleotide sequence ID" value="XM_022984032.1"/>
</dbReference>
<dbReference type="PROSITE" id="PS00478">
    <property type="entry name" value="LIM_DOMAIN_1"/>
    <property type="match status" value="1"/>
</dbReference>
<name>A0A090M6U6_OSTTA</name>
<dbReference type="AlphaFoldDB" id="A0A090M6U6"/>
<gene>
    <name evidence="6" type="ORF">OT_ostta06g02520</name>
</gene>
<dbReference type="STRING" id="70448.A0A090M6U6"/>
<dbReference type="GO" id="GO:0043130">
    <property type="term" value="F:ubiquitin binding"/>
    <property type="evidence" value="ECO:0007669"/>
    <property type="project" value="TreeGrafter"/>
</dbReference>
<evidence type="ECO:0000256" key="4">
    <source>
        <dbReference type="SAM" id="MobiDB-lite"/>
    </source>
</evidence>
<dbReference type="GeneID" id="9835387"/>
<protein>
    <submittedName>
        <fullName evidence="6">Protein DA1 like</fullName>
    </submittedName>
</protein>
<dbReference type="PANTHER" id="PTHR24209">
    <property type="entry name" value="PROTEIN DA1-RELATED 2"/>
    <property type="match status" value="1"/>
</dbReference>
<keyword evidence="3" id="KW-0440">LIM domain</keyword>
<dbReference type="SMART" id="SM00132">
    <property type="entry name" value="LIM"/>
    <property type="match status" value="1"/>
</dbReference>
<feature type="region of interest" description="Disordered" evidence="4">
    <location>
        <begin position="1"/>
        <end position="37"/>
    </location>
</feature>
<dbReference type="GO" id="GO:0046872">
    <property type="term" value="F:metal ion binding"/>
    <property type="evidence" value="ECO:0007669"/>
    <property type="project" value="UniProtKB-KW"/>
</dbReference>
<dbReference type="Pfam" id="PF12315">
    <property type="entry name" value="DA1-like"/>
    <property type="match status" value="1"/>
</dbReference>
<comment type="caution">
    <text evidence="6">The sequence shown here is derived from an EMBL/GenBank/DDBJ whole genome shotgun (WGS) entry which is preliminary data.</text>
</comment>
<keyword evidence="2 3" id="KW-0862">Zinc</keyword>
<dbReference type="PANTHER" id="PTHR24209:SF7">
    <property type="entry name" value="PROTEIN DA1-RELATED 2"/>
    <property type="match status" value="1"/>
</dbReference>
<reference evidence="6 7" key="2">
    <citation type="journal article" date="2014" name="BMC Genomics">
        <title>An improved genome of the model marine alga Ostreococcus tauri unfolds by assessing Illumina de novo assemblies.</title>
        <authorList>
            <person name="Blanc-Mathieu R."/>
            <person name="Verhelst B."/>
            <person name="Derelle E."/>
            <person name="Rombauts S."/>
            <person name="Bouget F.Y."/>
            <person name="Carre I."/>
            <person name="Chateau A."/>
            <person name="Eyre-Walker A."/>
            <person name="Grimsley N."/>
            <person name="Moreau H."/>
            <person name="Piegu B."/>
            <person name="Rivals E."/>
            <person name="Schackwitz W."/>
            <person name="Van de Peer Y."/>
            <person name="Piganeau G."/>
        </authorList>
    </citation>
    <scope>NUCLEOTIDE SEQUENCE [LARGE SCALE GENOMIC DNA]</scope>
    <source>
        <strain evidence="7">OTTH 0595 / CCAP 157/2 / RCC745</strain>
    </source>
</reference>